<evidence type="ECO:0000313" key="2">
    <source>
        <dbReference type="Proteomes" id="UP000688947"/>
    </source>
</evidence>
<dbReference type="OrthoDB" id="432234at2759"/>
<sequence>MRAFWGSNEERSGARTNLFSITYRIANLAGEIADDVLLEVEAGIYNALAYSRAKLGQIVSSNPYICARYFDRIMAVFIEVVPNWDMDNNCSRRGPGLFGCTKAFYAATESQNSTGYLHTHMLIWIEGMPSTVDEYYQMCSLDCFRSAMIKYVDAVATLWTLNIVHCARRVLSHH</sequence>
<dbReference type="Proteomes" id="UP000688947">
    <property type="component" value="Unassembled WGS sequence"/>
</dbReference>
<organism evidence="1 2">
    <name type="scientific">Phytophthora cactorum</name>
    <dbReference type="NCBI Taxonomy" id="29920"/>
    <lineage>
        <taxon>Eukaryota</taxon>
        <taxon>Sar</taxon>
        <taxon>Stramenopiles</taxon>
        <taxon>Oomycota</taxon>
        <taxon>Peronosporomycetes</taxon>
        <taxon>Peronosporales</taxon>
        <taxon>Peronosporaceae</taxon>
        <taxon>Phytophthora</taxon>
    </lineage>
</organism>
<protein>
    <recommendedName>
        <fullName evidence="3">Helitron helicase-like domain-containing protein</fullName>
    </recommendedName>
</protein>
<dbReference type="EMBL" id="JAENGZ010001513">
    <property type="protein sequence ID" value="KAG6947642.1"/>
    <property type="molecule type" value="Genomic_DNA"/>
</dbReference>
<dbReference type="AlphaFoldDB" id="A0A8T1TWF8"/>
<name>A0A8T1TWF8_9STRA</name>
<comment type="caution">
    <text evidence="1">The sequence shown here is derived from an EMBL/GenBank/DDBJ whole genome shotgun (WGS) entry which is preliminary data.</text>
</comment>
<reference evidence="1" key="1">
    <citation type="submission" date="2021-01" db="EMBL/GenBank/DDBJ databases">
        <title>Phytophthora aleatoria, a newly-described species from Pinus radiata is distinct from Phytophthora cactorum isolates based on comparative genomics.</title>
        <authorList>
            <person name="Mcdougal R."/>
            <person name="Panda P."/>
            <person name="Williams N."/>
            <person name="Studholme D.J."/>
        </authorList>
    </citation>
    <scope>NUCLEOTIDE SEQUENCE</scope>
    <source>
        <strain evidence="1">NZFS 3830</strain>
    </source>
</reference>
<evidence type="ECO:0008006" key="3">
    <source>
        <dbReference type="Google" id="ProtNLM"/>
    </source>
</evidence>
<gene>
    <name evidence="1" type="ORF">JG687_00015974</name>
</gene>
<evidence type="ECO:0000313" key="1">
    <source>
        <dbReference type="EMBL" id="KAG6947642.1"/>
    </source>
</evidence>
<proteinExistence type="predicted"/>
<accession>A0A8T1TWF8</accession>